<dbReference type="Proteomes" id="UP000236291">
    <property type="component" value="Unassembled WGS sequence"/>
</dbReference>
<sequence>GTNNADFNDDTIVVQENTKADNQMLVEGTNSDSEEDITISIEPVQEWVPETQLELNVVEQSTTSRTFLELASTMSFGTHKVVNFR</sequence>
<reference evidence="1 2" key="1">
    <citation type="journal article" date="2014" name="Am. J. Bot.">
        <title>Genome assembly and annotation for red clover (Trifolium pratense; Fabaceae).</title>
        <authorList>
            <person name="Istvanek J."/>
            <person name="Jaros M."/>
            <person name="Krenek A."/>
            <person name="Repkova J."/>
        </authorList>
    </citation>
    <scope>NUCLEOTIDE SEQUENCE [LARGE SCALE GENOMIC DNA]</scope>
    <source>
        <strain evidence="2">cv. Tatra</strain>
        <tissue evidence="1">Young leaves</tissue>
    </source>
</reference>
<reference evidence="1 2" key="2">
    <citation type="journal article" date="2017" name="Front. Plant Sci.">
        <title>Gene Classification and Mining of Molecular Markers Useful in Red Clover (Trifolium pratense) Breeding.</title>
        <authorList>
            <person name="Istvanek J."/>
            <person name="Dluhosova J."/>
            <person name="Dluhos P."/>
            <person name="Patkova L."/>
            <person name="Nedelnik J."/>
            <person name="Repkova J."/>
        </authorList>
    </citation>
    <scope>NUCLEOTIDE SEQUENCE [LARGE SCALE GENOMIC DNA]</scope>
    <source>
        <strain evidence="2">cv. Tatra</strain>
        <tissue evidence="1">Young leaves</tissue>
    </source>
</reference>
<evidence type="ECO:0000313" key="2">
    <source>
        <dbReference type="Proteomes" id="UP000236291"/>
    </source>
</evidence>
<dbReference type="AlphaFoldDB" id="A0A2K3K9R5"/>
<feature type="non-terminal residue" evidence="1">
    <location>
        <position position="1"/>
    </location>
</feature>
<name>A0A2K3K9R5_TRIPR</name>
<organism evidence="1 2">
    <name type="scientific">Trifolium pratense</name>
    <name type="common">Red clover</name>
    <dbReference type="NCBI Taxonomy" id="57577"/>
    <lineage>
        <taxon>Eukaryota</taxon>
        <taxon>Viridiplantae</taxon>
        <taxon>Streptophyta</taxon>
        <taxon>Embryophyta</taxon>
        <taxon>Tracheophyta</taxon>
        <taxon>Spermatophyta</taxon>
        <taxon>Magnoliopsida</taxon>
        <taxon>eudicotyledons</taxon>
        <taxon>Gunneridae</taxon>
        <taxon>Pentapetalae</taxon>
        <taxon>rosids</taxon>
        <taxon>fabids</taxon>
        <taxon>Fabales</taxon>
        <taxon>Fabaceae</taxon>
        <taxon>Papilionoideae</taxon>
        <taxon>50 kb inversion clade</taxon>
        <taxon>NPAAA clade</taxon>
        <taxon>Hologalegina</taxon>
        <taxon>IRL clade</taxon>
        <taxon>Trifolieae</taxon>
        <taxon>Trifolium</taxon>
    </lineage>
</organism>
<evidence type="ECO:0000313" key="1">
    <source>
        <dbReference type="EMBL" id="PNX63040.1"/>
    </source>
</evidence>
<dbReference type="EMBL" id="ASHM01151940">
    <property type="protein sequence ID" value="PNX63040.1"/>
    <property type="molecule type" value="Genomic_DNA"/>
</dbReference>
<comment type="caution">
    <text evidence="1">The sequence shown here is derived from an EMBL/GenBank/DDBJ whole genome shotgun (WGS) entry which is preliminary data.</text>
</comment>
<gene>
    <name evidence="1" type="ORF">L195_g061424</name>
</gene>
<protein>
    <submittedName>
        <fullName evidence="1">Uncharacterized protein</fullName>
    </submittedName>
</protein>
<proteinExistence type="predicted"/>
<accession>A0A2K3K9R5</accession>